<evidence type="ECO:0000313" key="3">
    <source>
        <dbReference type="Proteomes" id="UP000886595"/>
    </source>
</evidence>
<name>A0A8X7V416_BRACI</name>
<dbReference type="Proteomes" id="UP000886595">
    <property type="component" value="Unassembled WGS sequence"/>
</dbReference>
<reference evidence="2 3" key="1">
    <citation type="submission" date="2020-02" db="EMBL/GenBank/DDBJ databases">
        <authorList>
            <person name="Ma Q."/>
            <person name="Huang Y."/>
            <person name="Song X."/>
            <person name="Pei D."/>
        </authorList>
    </citation>
    <scope>NUCLEOTIDE SEQUENCE [LARGE SCALE GENOMIC DNA]</scope>
    <source>
        <strain evidence="2">Sxm20200214</strain>
        <tissue evidence="2">Leaf</tissue>
    </source>
</reference>
<accession>A0A8X7V416</accession>
<protein>
    <submittedName>
        <fullName evidence="2">Uncharacterized protein</fullName>
    </submittedName>
</protein>
<organism evidence="2 3">
    <name type="scientific">Brassica carinata</name>
    <name type="common">Ethiopian mustard</name>
    <name type="synonym">Abyssinian cabbage</name>
    <dbReference type="NCBI Taxonomy" id="52824"/>
    <lineage>
        <taxon>Eukaryota</taxon>
        <taxon>Viridiplantae</taxon>
        <taxon>Streptophyta</taxon>
        <taxon>Embryophyta</taxon>
        <taxon>Tracheophyta</taxon>
        <taxon>Spermatophyta</taxon>
        <taxon>Magnoliopsida</taxon>
        <taxon>eudicotyledons</taxon>
        <taxon>Gunneridae</taxon>
        <taxon>Pentapetalae</taxon>
        <taxon>rosids</taxon>
        <taxon>malvids</taxon>
        <taxon>Brassicales</taxon>
        <taxon>Brassicaceae</taxon>
        <taxon>Brassiceae</taxon>
        <taxon>Brassica</taxon>
    </lineage>
</organism>
<evidence type="ECO:0000313" key="2">
    <source>
        <dbReference type="EMBL" id="KAG2298926.1"/>
    </source>
</evidence>
<comment type="caution">
    <text evidence="2">The sequence shown here is derived from an EMBL/GenBank/DDBJ whole genome shotgun (WGS) entry which is preliminary data.</text>
</comment>
<feature type="region of interest" description="Disordered" evidence="1">
    <location>
        <begin position="103"/>
        <end position="159"/>
    </location>
</feature>
<proteinExistence type="predicted"/>
<keyword evidence="3" id="KW-1185">Reference proteome</keyword>
<dbReference type="OrthoDB" id="10625976at2759"/>
<gene>
    <name evidence="2" type="ORF">Bca52824_035398</name>
</gene>
<feature type="compositionally biased region" description="Basic and acidic residues" evidence="1">
    <location>
        <begin position="107"/>
        <end position="159"/>
    </location>
</feature>
<dbReference type="EMBL" id="JAAMPC010000008">
    <property type="protein sequence ID" value="KAG2298926.1"/>
    <property type="molecule type" value="Genomic_DNA"/>
</dbReference>
<evidence type="ECO:0000256" key="1">
    <source>
        <dbReference type="SAM" id="MobiDB-lite"/>
    </source>
</evidence>
<dbReference type="AlphaFoldDB" id="A0A8X7V416"/>
<sequence>MAARTTQVEAPTILAIEGAAHAESVEDVGVEALKELEGRLMNAIRDVMKEVNIKVESLGNRLTPLEKEVILLKMSVSGGGNDGNPPLGDEIILTGLAEMSESFGMSEKAENDVAKDDAKEKESGDVQTEMKKYKSERKCEKKEKENKDKKEGKKNVKKY</sequence>